<proteinExistence type="predicted"/>
<evidence type="ECO:0000313" key="2">
    <source>
        <dbReference type="EMBL" id="KAK2817460.1"/>
    </source>
</evidence>
<feature type="compositionally biased region" description="Polar residues" evidence="1">
    <location>
        <begin position="111"/>
        <end position="125"/>
    </location>
</feature>
<reference evidence="2" key="1">
    <citation type="submission" date="2023-07" db="EMBL/GenBank/DDBJ databases">
        <title>Chromosome-level Genome Assembly of Striped Snakehead (Channa striata).</title>
        <authorList>
            <person name="Liu H."/>
        </authorList>
    </citation>
    <scope>NUCLEOTIDE SEQUENCE</scope>
    <source>
        <strain evidence="2">Gz</strain>
        <tissue evidence="2">Muscle</tissue>
    </source>
</reference>
<evidence type="ECO:0000256" key="1">
    <source>
        <dbReference type="SAM" id="MobiDB-lite"/>
    </source>
</evidence>
<gene>
    <name evidence="2" type="ORF">Q5P01_025651</name>
</gene>
<dbReference type="EMBL" id="JAUPFM010000021">
    <property type="protein sequence ID" value="KAK2817460.1"/>
    <property type="molecule type" value="Genomic_DNA"/>
</dbReference>
<sequence length="125" mass="14782">MVLDIELRSVKCSSTELYPYSELRSSTCRNGKCTVVDKVDSIFLKLAGRPEVRFLFSPRRRILFKNICVPRRDPRERRSARWSFWRRRNSFSGWTRPPWRSRAAFRERNGHTSGQGPTQTADTMR</sequence>
<comment type="caution">
    <text evidence="2">The sequence shown here is derived from an EMBL/GenBank/DDBJ whole genome shotgun (WGS) entry which is preliminary data.</text>
</comment>
<accession>A0AA88INT9</accession>
<name>A0AA88INT9_CHASR</name>
<evidence type="ECO:0000313" key="3">
    <source>
        <dbReference type="Proteomes" id="UP001187415"/>
    </source>
</evidence>
<keyword evidence="3" id="KW-1185">Reference proteome</keyword>
<protein>
    <submittedName>
        <fullName evidence="2">Uncharacterized protein</fullName>
    </submittedName>
</protein>
<organism evidence="2 3">
    <name type="scientific">Channa striata</name>
    <name type="common">Snakehead murrel</name>
    <name type="synonym">Ophicephalus striatus</name>
    <dbReference type="NCBI Taxonomy" id="64152"/>
    <lineage>
        <taxon>Eukaryota</taxon>
        <taxon>Metazoa</taxon>
        <taxon>Chordata</taxon>
        <taxon>Craniata</taxon>
        <taxon>Vertebrata</taxon>
        <taxon>Euteleostomi</taxon>
        <taxon>Actinopterygii</taxon>
        <taxon>Neopterygii</taxon>
        <taxon>Teleostei</taxon>
        <taxon>Neoteleostei</taxon>
        <taxon>Acanthomorphata</taxon>
        <taxon>Anabantaria</taxon>
        <taxon>Anabantiformes</taxon>
        <taxon>Channoidei</taxon>
        <taxon>Channidae</taxon>
        <taxon>Channa</taxon>
    </lineage>
</organism>
<dbReference type="AlphaFoldDB" id="A0AA88INT9"/>
<feature type="region of interest" description="Disordered" evidence="1">
    <location>
        <begin position="102"/>
        <end position="125"/>
    </location>
</feature>
<dbReference type="Proteomes" id="UP001187415">
    <property type="component" value="Unassembled WGS sequence"/>
</dbReference>